<keyword evidence="7" id="KW-0325">Glycoprotein</keyword>
<keyword evidence="5" id="KW-0129">CBS domain</keyword>
<evidence type="ECO:0000256" key="10">
    <source>
        <dbReference type="SAM" id="Phobius"/>
    </source>
</evidence>
<evidence type="ECO:0000256" key="2">
    <source>
        <dbReference type="ARBA" id="ARBA00022692"/>
    </source>
</evidence>
<accession>A0A4Y7J7Q1</accession>
<keyword evidence="4 8" id="KW-1133">Transmembrane helix</keyword>
<dbReference type="FunFam" id="3.10.580.10:FF:000015">
    <property type="entry name" value="DUF21 domain-containing protein"/>
    <property type="match status" value="1"/>
</dbReference>
<gene>
    <name evidence="12" type="ORF">C5167_004476</name>
</gene>
<dbReference type="EMBL" id="CM010718">
    <property type="protein sequence ID" value="RZC57173.1"/>
    <property type="molecule type" value="Genomic_DNA"/>
</dbReference>
<dbReference type="GO" id="GO:0030026">
    <property type="term" value="P:intracellular manganese ion homeostasis"/>
    <property type="evidence" value="ECO:0007669"/>
    <property type="project" value="TreeGrafter"/>
</dbReference>
<evidence type="ECO:0000256" key="4">
    <source>
        <dbReference type="ARBA" id="ARBA00022989"/>
    </source>
</evidence>
<dbReference type="GO" id="GO:0005737">
    <property type="term" value="C:cytoplasm"/>
    <property type="evidence" value="ECO:0007669"/>
    <property type="project" value="TreeGrafter"/>
</dbReference>
<dbReference type="Pfam" id="PF01595">
    <property type="entry name" value="CNNM"/>
    <property type="match status" value="1"/>
</dbReference>
<feature type="transmembrane region" description="Helical" evidence="10">
    <location>
        <begin position="82"/>
        <end position="100"/>
    </location>
</feature>
<dbReference type="Gene3D" id="3.10.580.10">
    <property type="entry name" value="CBS-domain"/>
    <property type="match status" value="2"/>
</dbReference>
<dbReference type="InterPro" id="IPR044751">
    <property type="entry name" value="Ion_transp-like_CBS"/>
</dbReference>
<sequence length="529" mass="58145">MSDACIVAPNSGLMSGLTLGLMSLSLVDLEVLSKAGKPQDRKNAAKILPIVKNQHLLLCTLLIGNALAMEALPIFLDSIAPAWIAIVVSVTLILAFGEIVPQAVCSHYGLSVGAKMVLVVRLLMVIFFPIAYPISKLLDWLLGKGHSVLLRRAELKTLVDMHGNEAGKGGELTHDETTIITGALDLTQKTAKDSMTPISETFSLDIDSKLDVRTMRMMMSKGHSRIPVFSGNPTNIVGLILVKNLIFCNPADEILIRNTTIRKIPRVQDDLPLYEILNEFQMGHSHMAVVVKSMKKDIETPDSTKDSMSDTVSGLNRKRTQQDQNGRVSDSVIMIDAEKHSPATRNSNTVRCKELDSPLKKRERVGELDDIVNYADLDSLSAESADEEIIGIITMEDVIEELLQEEIFDETDQYVDAQNKITLNMIPSRMSSPSPNSSSSPSSPAGRFSVYHVQKRNPLASPLHPYYQTPVLHSPVSPYIHSPVVRPSLCNSPLRSLTPSPAEHVTISGNSPYRAARKPYEKLQKLESV</sequence>
<feature type="compositionally biased region" description="Basic and acidic residues" evidence="9">
    <location>
        <begin position="299"/>
        <end position="308"/>
    </location>
</feature>
<evidence type="ECO:0000256" key="5">
    <source>
        <dbReference type="ARBA" id="ARBA00023122"/>
    </source>
</evidence>
<dbReference type="CDD" id="cd04590">
    <property type="entry name" value="CBS_pair_CorC_HlyC_assoc"/>
    <property type="match status" value="1"/>
</dbReference>
<dbReference type="PANTHER" id="PTHR12064:SF36">
    <property type="entry name" value="DOMAIN-CONTAINING PROTEIN, PUTATIVE, EXPRESSED-RELATED"/>
    <property type="match status" value="1"/>
</dbReference>
<evidence type="ECO:0000256" key="6">
    <source>
        <dbReference type="ARBA" id="ARBA00023136"/>
    </source>
</evidence>
<name>A0A4Y7J7Q1_PAPSO</name>
<evidence type="ECO:0000313" key="13">
    <source>
        <dbReference type="Proteomes" id="UP000316621"/>
    </source>
</evidence>
<dbReference type="STRING" id="3469.A0A4Y7J7Q1"/>
<feature type="transmembrane region" description="Helical" evidence="10">
    <location>
        <begin position="112"/>
        <end position="132"/>
    </location>
</feature>
<feature type="transmembrane region" description="Helical" evidence="10">
    <location>
        <begin position="56"/>
        <end position="76"/>
    </location>
</feature>
<evidence type="ECO:0000256" key="7">
    <source>
        <dbReference type="ARBA" id="ARBA00023180"/>
    </source>
</evidence>
<evidence type="ECO:0000256" key="9">
    <source>
        <dbReference type="SAM" id="MobiDB-lite"/>
    </source>
</evidence>
<dbReference type="GO" id="GO:0010960">
    <property type="term" value="P:magnesium ion homeostasis"/>
    <property type="evidence" value="ECO:0007669"/>
    <property type="project" value="InterPro"/>
</dbReference>
<keyword evidence="13" id="KW-1185">Reference proteome</keyword>
<feature type="region of interest" description="Disordered" evidence="9">
    <location>
        <begin position="426"/>
        <end position="447"/>
    </location>
</feature>
<dbReference type="InterPro" id="IPR046342">
    <property type="entry name" value="CBS_dom_sf"/>
</dbReference>
<evidence type="ECO:0000259" key="11">
    <source>
        <dbReference type="PROSITE" id="PS51846"/>
    </source>
</evidence>
<evidence type="ECO:0000256" key="3">
    <source>
        <dbReference type="ARBA" id="ARBA00022737"/>
    </source>
</evidence>
<keyword evidence="6 8" id="KW-0472">Membrane</keyword>
<proteinExistence type="predicted"/>
<feature type="compositionally biased region" description="Low complexity" evidence="9">
    <location>
        <begin position="427"/>
        <end position="444"/>
    </location>
</feature>
<keyword evidence="3" id="KW-0677">Repeat</keyword>
<dbReference type="Gramene" id="RZC57173">
    <property type="protein sequence ID" value="RZC57173"/>
    <property type="gene ID" value="C5167_004476"/>
</dbReference>
<dbReference type="PANTHER" id="PTHR12064">
    <property type="entry name" value="METAL TRANSPORTER CNNM"/>
    <property type="match status" value="1"/>
</dbReference>
<dbReference type="PROSITE" id="PS51846">
    <property type="entry name" value="CNNM"/>
    <property type="match status" value="1"/>
</dbReference>
<reference evidence="12 13" key="1">
    <citation type="journal article" date="2018" name="Science">
        <title>The opium poppy genome and morphinan production.</title>
        <authorList>
            <person name="Guo L."/>
            <person name="Winzer T."/>
            <person name="Yang X."/>
            <person name="Li Y."/>
            <person name="Ning Z."/>
            <person name="He Z."/>
            <person name="Teodor R."/>
            <person name="Lu Y."/>
            <person name="Bowser T.A."/>
            <person name="Graham I.A."/>
            <person name="Ye K."/>
        </authorList>
    </citation>
    <scope>NUCLEOTIDE SEQUENCE [LARGE SCALE GENOMIC DNA]</scope>
    <source>
        <strain evidence="13">cv. HN1</strain>
        <tissue evidence="12">Leaves</tissue>
    </source>
</reference>
<feature type="compositionally biased region" description="Basic and acidic residues" evidence="9">
    <location>
        <begin position="518"/>
        <end position="529"/>
    </location>
</feature>
<feature type="region of interest" description="Disordered" evidence="9">
    <location>
        <begin position="497"/>
        <end position="529"/>
    </location>
</feature>
<evidence type="ECO:0000256" key="1">
    <source>
        <dbReference type="ARBA" id="ARBA00004141"/>
    </source>
</evidence>
<dbReference type="GO" id="GO:0016020">
    <property type="term" value="C:membrane"/>
    <property type="evidence" value="ECO:0007669"/>
    <property type="project" value="UniProtKB-SubCell"/>
</dbReference>
<feature type="region of interest" description="Disordered" evidence="9">
    <location>
        <begin position="299"/>
        <end position="327"/>
    </location>
</feature>
<feature type="domain" description="CNNM transmembrane" evidence="11">
    <location>
        <begin position="1"/>
        <end position="176"/>
    </location>
</feature>
<dbReference type="Proteomes" id="UP000316621">
    <property type="component" value="Chromosome 4"/>
</dbReference>
<evidence type="ECO:0000256" key="8">
    <source>
        <dbReference type="PROSITE-ProRule" id="PRU01193"/>
    </source>
</evidence>
<organism evidence="12 13">
    <name type="scientific">Papaver somniferum</name>
    <name type="common">Opium poppy</name>
    <dbReference type="NCBI Taxonomy" id="3469"/>
    <lineage>
        <taxon>Eukaryota</taxon>
        <taxon>Viridiplantae</taxon>
        <taxon>Streptophyta</taxon>
        <taxon>Embryophyta</taxon>
        <taxon>Tracheophyta</taxon>
        <taxon>Spermatophyta</taxon>
        <taxon>Magnoliopsida</taxon>
        <taxon>Ranunculales</taxon>
        <taxon>Papaveraceae</taxon>
        <taxon>Papaveroideae</taxon>
        <taxon>Papaver</taxon>
    </lineage>
</organism>
<feature type="transmembrane region" description="Helical" evidence="10">
    <location>
        <begin position="12"/>
        <end position="32"/>
    </location>
</feature>
<dbReference type="AlphaFoldDB" id="A0A4Y7J7Q1"/>
<dbReference type="InterPro" id="IPR045095">
    <property type="entry name" value="ACDP"/>
</dbReference>
<dbReference type="OMA" id="CGYHEHP"/>
<dbReference type="SUPFAM" id="SSF54631">
    <property type="entry name" value="CBS-domain pair"/>
    <property type="match status" value="1"/>
</dbReference>
<comment type="subcellular location">
    <subcellularLocation>
        <location evidence="1">Membrane</location>
        <topology evidence="1">Multi-pass membrane protein</topology>
    </subcellularLocation>
</comment>
<keyword evidence="2 8" id="KW-0812">Transmembrane</keyword>
<dbReference type="InterPro" id="IPR002550">
    <property type="entry name" value="CNNM"/>
</dbReference>
<protein>
    <recommendedName>
        <fullName evidence="11">CNNM transmembrane domain-containing protein</fullName>
    </recommendedName>
</protein>
<evidence type="ECO:0000313" key="12">
    <source>
        <dbReference type="EMBL" id="RZC57173.1"/>
    </source>
</evidence>